<comment type="caution">
    <text evidence="3">The sequence shown here is derived from an EMBL/GenBank/DDBJ whole genome shotgun (WGS) entry which is preliminary data.</text>
</comment>
<keyword evidence="4" id="KW-1185">Reference proteome</keyword>
<name>A0A498MSH8_LABRO</name>
<sequence length="272" mass="30870">MADQKDCDTEVVELQLQVRPDDETPDSSTNQAAKEESSRKSQRVRKLTEKGQALHKEKVHKLQTRFKASYDEWKTAAKQVKGALEEPFSARLHDHIVQIQYTSSEVKQAYDKLRSHVTPDGDTRRRVDTCDAVSQKLIQLAQECLADKGNVKDPAKRSLRWSEAGSVFISAASQKSKGLRSTCSSSSRLSLKKQEAAAELAATEATLKVMEELDRERNELETLEAENRQRLAMQEAENAEKLKALEQKRRELERLETIKKMNAAKAQLKVYE</sequence>
<proteinExistence type="predicted"/>
<feature type="coiled-coil region" evidence="1">
    <location>
        <begin position="193"/>
        <end position="265"/>
    </location>
</feature>
<feature type="compositionally biased region" description="Basic and acidic residues" evidence="2">
    <location>
        <begin position="46"/>
        <end position="56"/>
    </location>
</feature>
<accession>A0A498MSH8</accession>
<gene>
    <name evidence="3" type="ORF">ROHU_006086</name>
</gene>
<dbReference type="AlphaFoldDB" id="A0A498MSH8"/>
<dbReference type="Proteomes" id="UP000290572">
    <property type="component" value="Unassembled WGS sequence"/>
</dbReference>
<reference evidence="3 4" key="1">
    <citation type="submission" date="2018-03" db="EMBL/GenBank/DDBJ databases">
        <title>Draft genome sequence of Rohu Carp (Labeo rohita).</title>
        <authorList>
            <person name="Das P."/>
            <person name="Kushwaha B."/>
            <person name="Joshi C.G."/>
            <person name="Kumar D."/>
            <person name="Nagpure N.S."/>
            <person name="Sahoo L."/>
            <person name="Das S.P."/>
            <person name="Bit A."/>
            <person name="Patnaik S."/>
            <person name="Meher P.K."/>
            <person name="Jayasankar P."/>
            <person name="Koringa P.G."/>
            <person name="Patel N.V."/>
            <person name="Hinsu A.T."/>
            <person name="Kumar R."/>
            <person name="Pandey M."/>
            <person name="Agarwal S."/>
            <person name="Srivastava S."/>
            <person name="Singh M."/>
            <person name="Iquebal M.A."/>
            <person name="Jaiswal S."/>
            <person name="Angadi U.B."/>
            <person name="Kumar N."/>
            <person name="Raza M."/>
            <person name="Shah T.M."/>
            <person name="Rai A."/>
            <person name="Jena J.K."/>
        </authorList>
    </citation>
    <scope>NUCLEOTIDE SEQUENCE [LARGE SCALE GENOMIC DNA]</scope>
    <source>
        <strain evidence="3">DASCIFA01</strain>
        <tissue evidence="3">Testis</tissue>
    </source>
</reference>
<protein>
    <submittedName>
        <fullName evidence="3">Uncharacterized protein</fullName>
    </submittedName>
</protein>
<evidence type="ECO:0000313" key="3">
    <source>
        <dbReference type="EMBL" id="RXN24598.1"/>
    </source>
</evidence>
<evidence type="ECO:0000256" key="2">
    <source>
        <dbReference type="SAM" id="MobiDB-lite"/>
    </source>
</evidence>
<feature type="region of interest" description="Disordered" evidence="2">
    <location>
        <begin position="15"/>
        <end position="56"/>
    </location>
</feature>
<dbReference type="EMBL" id="QBIY01012532">
    <property type="protein sequence ID" value="RXN24598.1"/>
    <property type="molecule type" value="Genomic_DNA"/>
</dbReference>
<evidence type="ECO:0000313" key="4">
    <source>
        <dbReference type="Proteomes" id="UP000290572"/>
    </source>
</evidence>
<evidence type="ECO:0000256" key="1">
    <source>
        <dbReference type="SAM" id="Coils"/>
    </source>
</evidence>
<keyword evidence="1" id="KW-0175">Coiled coil</keyword>
<organism evidence="3 4">
    <name type="scientific">Labeo rohita</name>
    <name type="common">Indian major carp</name>
    <name type="synonym">Cyprinus rohita</name>
    <dbReference type="NCBI Taxonomy" id="84645"/>
    <lineage>
        <taxon>Eukaryota</taxon>
        <taxon>Metazoa</taxon>
        <taxon>Chordata</taxon>
        <taxon>Craniata</taxon>
        <taxon>Vertebrata</taxon>
        <taxon>Euteleostomi</taxon>
        <taxon>Actinopterygii</taxon>
        <taxon>Neopterygii</taxon>
        <taxon>Teleostei</taxon>
        <taxon>Ostariophysi</taxon>
        <taxon>Cypriniformes</taxon>
        <taxon>Cyprinidae</taxon>
        <taxon>Labeoninae</taxon>
        <taxon>Labeonini</taxon>
        <taxon>Labeo</taxon>
    </lineage>
</organism>